<dbReference type="GO" id="GO:0003824">
    <property type="term" value="F:catalytic activity"/>
    <property type="evidence" value="ECO:0007669"/>
    <property type="project" value="InterPro"/>
</dbReference>
<proteinExistence type="predicted"/>
<organism evidence="2 3">
    <name type="scientific">OM182 bacterium</name>
    <dbReference type="NCBI Taxonomy" id="2510334"/>
    <lineage>
        <taxon>Bacteria</taxon>
        <taxon>Pseudomonadati</taxon>
        <taxon>Pseudomonadota</taxon>
        <taxon>Gammaproteobacteria</taxon>
        <taxon>OMG group</taxon>
        <taxon>OM182 clade</taxon>
    </lineage>
</organism>
<dbReference type="Proteomes" id="UP000316199">
    <property type="component" value="Unassembled WGS sequence"/>
</dbReference>
<dbReference type="Pfam" id="PF04961">
    <property type="entry name" value="FTCD_C"/>
    <property type="match status" value="1"/>
</dbReference>
<protein>
    <recommendedName>
        <fullName evidence="1">Cyclodeaminase/cyclohydrolase domain-containing protein</fullName>
    </recommendedName>
</protein>
<gene>
    <name evidence="2" type="ORF">EVA68_02445</name>
</gene>
<dbReference type="Gene3D" id="1.20.120.680">
    <property type="entry name" value="Formiminotetrahydrofolate cyclodeaminase monomer, up-and-down helical bundle"/>
    <property type="match status" value="1"/>
</dbReference>
<evidence type="ECO:0000313" key="2">
    <source>
        <dbReference type="EMBL" id="RZO77091.1"/>
    </source>
</evidence>
<sequence>MSNPLCNLTIKDYLAALASKSATPGGGSAAALTAAQGASLLSMVCQFTQSSDKSIIERGEACLSTYTKLLLLAQEDVDAFNNVIKWYSNIESDDYRNAVRQAIVVSLSIMREASELVDAAKYLSEAGNKNLITDVAIGANLLSSAIESASVNVLINCKSIPNEELCKKSKQASIRYLESSNQLQQVYLLIKQRI</sequence>
<accession>A0A520S3Q7</accession>
<dbReference type="InterPro" id="IPR036178">
    <property type="entry name" value="Formintransfe-cycloase-like_sf"/>
</dbReference>
<comment type="caution">
    <text evidence="2">The sequence shown here is derived from an EMBL/GenBank/DDBJ whole genome shotgun (WGS) entry which is preliminary data.</text>
</comment>
<name>A0A520S3Q7_9GAMM</name>
<reference evidence="2 3" key="1">
    <citation type="submission" date="2019-02" db="EMBL/GenBank/DDBJ databases">
        <title>Prokaryotic population dynamics and viral predation in marine succession experiment using metagenomics: the confinement effect.</title>
        <authorList>
            <person name="Haro-Moreno J.M."/>
            <person name="Rodriguez-Valera F."/>
            <person name="Lopez-Perez M."/>
        </authorList>
    </citation>
    <scope>NUCLEOTIDE SEQUENCE [LARGE SCALE GENOMIC DNA]</scope>
    <source>
        <strain evidence="2">MED-G157</strain>
    </source>
</reference>
<dbReference type="InterPro" id="IPR007044">
    <property type="entry name" value="Cyclodeamin/CycHdrlase"/>
</dbReference>
<dbReference type="AlphaFoldDB" id="A0A520S3Q7"/>
<evidence type="ECO:0000259" key="1">
    <source>
        <dbReference type="Pfam" id="PF04961"/>
    </source>
</evidence>
<evidence type="ECO:0000313" key="3">
    <source>
        <dbReference type="Proteomes" id="UP000316199"/>
    </source>
</evidence>
<dbReference type="EMBL" id="SHAG01000005">
    <property type="protein sequence ID" value="RZO77091.1"/>
    <property type="molecule type" value="Genomic_DNA"/>
</dbReference>
<dbReference type="SUPFAM" id="SSF101262">
    <property type="entry name" value="Methenyltetrahydrofolate cyclohydrolase-like"/>
    <property type="match status" value="1"/>
</dbReference>
<feature type="domain" description="Cyclodeaminase/cyclohydrolase" evidence="1">
    <location>
        <begin position="9"/>
        <end position="171"/>
    </location>
</feature>